<protein>
    <submittedName>
        <fullName evidence="2">Uncharacterized protein</fullName>
    </submittedName>
</protein>
<dbReference type="Proteomes" id="UP000286415">
    <property type="component" value="Unassembled WGS sequence"/>
</dbReference>
<evidence type="ECO:0000313" key="3">
    <source>
        <dbReference type="Proteomes" id="UP000286415"/>
    </source>
</evidence>
<feature type="transmembrane region" description="Helical" evidence="1">
    <location>
        <begin position="12"/>
        <end position="29"/>
    </location>
</feature>
<proteinExistence type="predicted"/>
<accession>A0A8T1N0A5</accession>
<name>A0A8T1N0A5_CLOSI</name>
<dbReference type="AlphaFoldDB" id="A0A8T1N0A5"/>
<sequence>MRVTVRYYAPALYIAFPLLSFAAISMGWIRQRKRCSQRISYFEKTGVDLDPESALSVDNAQTLGMAHFRKLLPFNG</sequence>
<keyword evidence="1" id="KW-0812">Transmembrane</keyword>
<evidence type="ECO:0000256" key="1">
    <source>
        <dbReference type="SAM" id="Phobius"/>
    </source>
</evidence>
<keyword evidence="1" id="KW-1133">Transmembrane helix</keyword>
<reference evidence="2 3" key="2">
    <citation type="journal article" date="2021" name="Genomics">
        <title>High-quality reference genome for Clonorchis sinensis.</title>
        <authorList>
            <person name="Young N.D."/>
            <person name="Stroehlein A.J."/>
            <person name="Kinkar L."/>
            <person name="Wang T."/>
            <person name="Sohn W.M."/>
            <person name="Chang B.C.H."/>
            <person name="Kaur P."/>
            <person name="Weisz D."/>
            <person name="Dudchenko O."/>
            <person name="Aiden E.L."/>
            <person name="Korhonen P.K."/>
            <person name="Gasser R.B."/>
        </authorList>
    </citation>
    <scope>NUCLEOTIDE SEQUENCE [LARGE SCALE GENOMIC DNA]</scope>
    <source>
        <strain evidence="2">Cs-k2</strain>
    </source>
</reference>
<keyword evidence="3" id="KW-1185">Reference proteome</keyword>
<reference evidence="2 3" key="1">
    <citation type="journal article" date="2018" name="Biotechnol. Adv.">
        <title>Improved genomic resources and new bioinformatic workflow for the carcinogenic parasite Clonorchis sinensis: Biotechnological implications.</title>
        <authorList>
            <person name="Wang D."/>
            <person name="Korhonen P.K."/>
            <person name="Gasser R.B."/>
            <person name="Young N.D."/>
        </authorList>
    </citation>
    <scope>NUCLEOTIDE SEQUENCE [LARGE SCALE GENOMIC DNA]</scope>
    <source>
        <strain evidence="2">Cs-k2</strain>
    </source>
</reference>
<dbReference type="EMBL" id="NIRI02000010">
    <property type="protein sequence ID" value="KAG5454441.1"/>
    <property type="molecule type" value="Genomic_DNA"/>
</dbReference>
<organism evidence="2 3">
    <name type="scientific">Clonorchis sinensis</name>
    <name type="common">Chinese liver fluke</name>
    <dbReference type="NCBI Taxonomy" id="79923"/>
    <lineage>
        <taxon>Eukaryota</taxon>
        <taxon>Metazoa</taxon>
        <taxon>Spiralia</taxon>
        <taxon>Lophotrochozoa</taxon>
        <taxon>Platyhelminthes</taxon>
        <taxon>Trematoda</taxon>
        <taxon>Digenea</taxon>
        <taxon>Opisthorchiida</taxon>
        <taxon>Opisthorchiata</taxon>
        <taxon>Opisthorchiidae</taxon>
        <taxon>Clonorchis</taxon>
    </lineage>
</organism>
<keyword evidence="1" id="KW-0472">Membrane</keyword>
<comment type="caution">
    <text evidence="2">The sequence shown here is derived from an EMBL/GenBank/DDBJ whole genome shotgun (WGS) entry which is preliminary data.</text>
</comment>
<evidence type="ECO:0000313" key="2">
    <source>
        <dbReference type="EMBL" id="KAG5454441.1"/>
    </source>
</evidence>
<gene>
    <name evidence="2" type="ORF">CSKR_202019</name>
</gene>
<dbReference type="OrthoDB" id="6220489at2759"/>